<accession>A0A645GDF5</accession>
<dbReference type="AlphaFoldDB" id="A0A645GDF5"/>
<reference evidence="1" key="1">
    <citation type="submission" date="2019-08" db="EMBL/GenBank/DDBJ databases">
        <authorList>
            <person name="Kucharzyk K."/>
            <person name="Murdoch R.W."/>
            <person name="Higgins S."/>
            <person name="Loffler F."/>
        </authorList>
    </citation>
    <scope>NUCLEOTIDE SEQUENCE</scope>
</reference>
<proteinExistence type="predicted"/>
<name>A0A645GDF5_9ZZZZ</name>
<dbReference type="EMBL" id="VSSQ01069943">
    <property type="protein sequence ID" value="MPN21863.1"/>
    <property type="molecule type" value="Genomic_DNA"/>
</dbReference>
<organism evidence="1">
    <name type="scientific">bioreactor metagenome</name>
    <dbReference type="NCBI Taxonomy" id="1076179"/>
    <lineage>
        <taxon>unclassified sequences</taxon>
        <taxon>metagenomes</taxon>
        <taxon>ecological metagenomes</taxon>
    </lineage>
</organism>
<protein>
    <submittedName>
        <fullName evidence="1">Uncharacterized protein</fullName>
    </submittedName>
</protein>
<gene>
    <name evidence="1" type="ORF">SDC9_169245</name>
</gene>
<comment type="caution">
    <text evidence="1">The sequence shown here is derived from an EMBL/GenBank/DDBJ whole genome shotgun (WGS) entry which is preliminary data.</text>
</comment>
<sequence>MNQRLVVRRKHACHRGHADGLLHRADHKQQRNVLSAVLFANGRGQQALLDVIIHHGGREQLLFARIVHEEAEVLIDQPDHLIHIQRDFRQFIPTGQPKTIQESFPAEQFVRDNRFVVLHVALLTHIV</sequence>
<evidence type="ECO:0000313" key="1">
    <source>
        <dbReference type="EMBL" id="MPN21863.1"/>
    </source>
</evidence>